<reference evidence="2" key="1">
    <citation type="journal article" date="2020" name="Plant Biotechnol. J.">
        <title>The pomegranate (Punica granatum L.) draft genome dissects genetic divergence between soft- and hard-seeded cultivars.</title>
        <authorList>
            <person name="Luo X."/>
            <person name="Li H."/>
            <person name="Wu Z."/>
            <person name="Yao W."/>
            <person name="Zhao P."/>
            <person name="Cao D."/>
            <person name="Yu H."/>
            <person name="Li K."/>
            <person name="Poudel K."/>
            <person name="Zhao D."/>
            <person name="Zhang F."/>
            <person name="Xia X."/>
            <person name="Chen L."/>
            <person name="Wang Q."/>
            <person name="Jing D."/>
            <person name="Cao S."/>
        </authorList>
    </citation>
    <scope>NUCLEOTIDE SEQUENCE [LARGE SCALE GENOMIC DNA]</scope>
    <source>
        <strain evidence="2">cv. Tunisia</strain>
    </source>
</reference>
<organism evidence="2 3">
    <name type="scientific">Punica granatum</name>
    <name type="common">Pomegranate</name>
    <dbReference type="NCBI Taxonomy" id="22663"/>
    <lineage>
        <taxon>Eukaryota</taxon>
        <taxon>Viridiplantae</taxon>
        <taxon>Streptophyta</taxon>
        <taxon>Embryophyta</taxon>
        <taxon>Tracheophyta</taxon>
        <taxon>Spermatophyta</taxon>
        <taxon>Magnoliopsida</taxon>
        <taxon>eudicotyledons</taxon>
        <taxon>Gunneridae</taxon>
        <taxon>Pentapetalae</taxon>
        <taxon>rosids</taxon>
        <taxon>malvids</taxon>
        <taxon>Myrtales</taxon>
        <taxon>Lythraceae</taxon>
        <taxon>Punica</taxon>
    </lineage>
</organism>
<dbReference type="Pfam" id="PF13369">
    <property type="entry name" value="Transglut_core2"/>
    <property type="match status" value="1"/>
</dbReference>
<protein>
    <submittedName>
        <fullName evidence="3">Uncharacterized protein LOC116197483</fullName>
    </submittedName>
</protein>
<sequence>MISSLAAAAGNPSPSPWTSSRASILLSSPYRRYHFCSASSPPTSSSSFRVTCLSGSPSNPPDVSGELKFLLHDALDSSGIDTTHARVAREGFCKQIKYLSTIERKTSISVNKGIDLGRTALYIAAEDDSLVSHSSVPLPVDAFLQRLDDLSTGYCPHSGSSSRLSPDLFLDSLQRYLIDKKGFHRSNARSPIDPRALYLHSVLTHRSGSAVILSLIYSEMFKMLRLWGLLDFDAEIFYPHDLNSLPTLYNKLKSKESDQPHILTVQALLEEILRDLKVAFWPFQYSHSKSLFLRAADAANCIDRSGLGEESGFQLASAKAAQYRLDRGVWTTVRLGDMRRALSACERLILLGTDPKELRDYSILLYHCAFFEQSLQYLKLYQKEKEASSMDKPGDSFSSLEEDAEEKLMVRLNLILMEEGWSRPSQVRNFLGNNSEPW</sequence>
<evidence type="ECO:0000313" key="2">
    <source>
        <dbReference type="Proteomes" id="UP000515151"/>
    </source>
</evidence>
<evidence type="ECO:0000313" key="3">
    <source>
        <dbReference type="RefSeq" id="XP_031383502.1"/>
    </source>
</evidence>
<dbReference type="GeneID" id="116197483"/>
<proteinExistence type="predicted"/>
<evidence type="ECO:0000259" key="1">
    <source>
        <dbReference type="Pfam" id="PF13369"/>
    </source>
</evidence>
<accession>A0A6P8CHG1</accession>
<gene>
    <name evidence="3" type="primary">LOC116197483</name>
</gene>
<feature type="domain" description="Protein SirB1 N-terminal" evidence="1">
    <location>
        <begin position="143"/>
        <end position="224"/>
    </location>
</feature>
<name>A0A6P8CHG1_PUNGR</name>
<dbReference type="InterPro" id="IPR032698">
    <property type="entry name" value="SirB1_N"/>
</dbReference>
<dbReference type="PANTHER" id="PTHR31350:SF29">
    <property type="entry name" value="PROTEIN SIRB1 N-TERMINAL DOMAIN-CONTAINING PROTEIN"/>
    <property type="match status" value="1"/>
</dbReference>
<dbReference type="RefSeq" id="XP_031383502.1">
    <property type="nucleotide sequence ID" value="XM_031527642.1"/>
</dbReference>
<dbReference type="Proteomes" id="UP000515151">
    <property type="component" value="Chromosome 1"/>
</dbReference>
<reference evidence="3" key="2">
    <citation type="submission" date="2025-08" db="UniProtKB">
        <authorList>
            <consortium name="RefSeq"/>
        </authorList>
    </citation>
    <scope>IDENTIFICATION</scope>
    <source>
        <tissue evidence="3">Leaf</tissue>
    </source>
</reference>
<keyword evidence="2" id="KW-1185">Reference proteome</keyword>
<dbReference type="AlphaFoldDB" id="A0A6P8CHG1"/>
<dbReference type="OrthoDB" id="611769at2759"/>
<dbReference type="PANTHER" id="PTHR31350">
    <property type="entry name" value="SI:DKEY-261L7.2"/>
    <property type="match status" value="1"/>
</dbReference>